<protein>
    <recommendedName>
        <fullName evidence="4">Phage holin family protein</fullName>
    </recommendedName>
</protein>
<dbReference type="EMBL" id="CP028923">
    <property type="protein sequence ID" value="QCK14964.1"/>
    <property type="molecule type" value="Genomic_DNA"/>
</dbReference>
<dbReference type="Pfam" id="PF04020">
    <property type="entry name" value="Phage_holin_4_2"/>
    <property type="match status" value="1"/>
</dbReference>
<evidence type="ECO:0000313" key="3">
    <source>
        <dbReference type="Proteomes" id="UP000298616"/>
    </source>
</evidence>
<keyword evidence="1" id="KW-1133">Transmembrane helix</keyword>
<sequence>MKFLLKILVTTLAVFAGAYLIPGVETESFTVALILAVVLTILNVTIKPLLVILTIPITVVTLGLFLLVINALIILLADYLVGGFYVSGFWTALLFSIVVSIMVSIFESFDKD</sequence>
<dbReference type="OrthoDB" id="6402664at2"/>
<evidence type="ECO:0000256" key="1">
    <source>
        <dbReference type="SAM" id="Phobius"/>
    </source>
</evidence>
<feature type="transmembrane region" description="Helical" evidence="1">
    <location>
        <begin position="83"/>
        <end position="106"/>
    </location>
</feature>
<name>A0A4D7K251_9BACT</name>
<keyword evidence="1" id="KW-0472">Membrane</keyword>
<keyword evidence="1" id="KW-0812">Transmembrane</keyword>
<evidence type="ECO:0008006" key="4">
    <source>
        <dbReference type="Google" id="ProtNLM"/>
    </source>
</evidence>
<feature type="transmembrane region" description="Helical" evidence="1">
    <location>
        <begin position="28"/>
        <end position="46"/>
    </location>
</feature>
<dbReference type="PANTHER" id="PTHR37309:SF1">
    <property type="entry name" value="SLR0284 PROTEIN"/>
    <property type="match status" value="1"/>
</dbReference>
<dbReference type="AlphaFoldDB" id="A0A4D7K251"/>
<accession>A0A4D7K251</accession>
<evidence type="ECO:0000313" key="2">
    <source>
        <dbReference type="EMBL" id="QCK14964.1"/>
    </source>
</evidence>
<dbReference type="RefSeq" id="WP_137090549.1">
    <property type="nucleotide sequence ID" value="NZ_CP028923.1"/>
</dbReference>
<dbReference type="KEGG" id="fpf:DCC35_09520"/>
<organism evidence="2 3">
    <name type="scientific">Mangrovivirga cuniculi</name>
    <dbReference type="NCBI Taxonomy" id="2715131"/>
    <lineage>
        <taxon>Bacteria</taxon>
        <taxon>Pseudomonadati</taxon>
        <taxon>Bacteroidota</taxon>
        <taxon>Cytophagia</taxon>
        <taxon>Cytophagales</taxon>
        <taxon>Mangrovivirgaceae</taxon>
        <taxon>Mangrovivirga</taxon>
    </lineage>
</organism>
<dbReference type="PANTHER" id="PTHR37309">
    <property type="entry name" value="SLR0284 PROTEIN"/>
    <property type="match status" value="1"/>
</dbReference>
<keyword evidence="3" id="KW-1185">Reference proteome</keyword>
<gene>
    <name evidence="2" type="ORF">DCC35_09520</name>
</gene>
<proteinExistence type="predicted"/>
<dbReference type="InterPro" id="IPR007165">
    <property type="entry name" value="Phage_holin_4_2"/>
</dbReference>
<feature type="transmembrane region" description="Helical" evidence="1">
    <location>
        <begin position="53"/>
        <end position="77"/>
    </location>
</feature>
<reference evidence="2 3" key="1">
    <citation type="submission" date="2018-04" db="EMBL/GenBank/DDBJ databases">
        <title>Complete genome uncultured novel isolate.</title>
        <authorList>
            <person name="Merlino G."/>
        </authorList>
    </citation>
    <scope>NUCLEOTIDE SEQUENCE [LARGE SCALE GENOMIC DNA]</scope>
    <source>
        <strain evidence="3">R1DC9</strain>
    </source>
</reference>
<dbReference type="Proteomes" id="UP000298616">
    <property type="component" value="Chromosome"/>
</dbReference>